<gene>
    <name evidence="2" type="ORF">GCM10009575_094750</name>
</gene>
<dbReference type="EMBL" id="BAAAID010000131">
    <property type="protein sequence ID" value="GAA0960888.1"/>
    <property type="molecule type" value="Genomic_DNA"/>
</dbReference>
<protein>
    <recommendedName>
        <fullName evidence="1">Insertion element IS402-like domain-containing protein</fullName>
    </recommendedName>
</protein>
<sequence length="78" mass="9038">MSLLPERPTYHPDHPLGCHRPRISDRIVFDKLLQLLRFGCSYLATADTTCSATTIRNRRNEWIRLGVFARLKQIALES</sequence>
<evidence type="ECO:0000313" key="3">
    <source>
        <dbReference type="Proteomes" id="UP001500418"/>
    </source>
</evidence>
<proteinExistence type="predicted"/>
<organism evidence="2 3">
    <name type="scientific">Streptomyces rhizosphaericus</name>
    <dbReference type="NCBI Taxonomy" id="114699"/>
    <lineage>
        <taxon>Bacteria</taxon>
        <taxon>Bacillati</taxon>
        <taxon>Actinomycetota</taxon>
        <taxon>Actinomycetes</taxon>
        <taxon>Kitasatosporales</taxon>
        <taxon>Streptomycetaceae</taxon>
        <taxon>Streptomyces</taxon>
        <taxon>Streptomyces violaceusniger group</taxon>
    </lineage>
</organism>
<reference evidence="3" key="1">
    <citation type="journal article" date="2019" name="Int. J. Syst. Evol. Microbiol.">
        <title>The Global Catalogue of Microorganisms (GCM) 10K type strain sequencing project: providing services to taxonomists for standard genome sequencing and annotation.</title>
        <authorList>
            <consortium name="The Broad Institute Genomics Platform"/>
            <consortium name="The Broad Institute Genome Sequencing Center for Infectious Disease"/>
            <person name="Wu L."/>
            <person name="Ma J."/>
        </authorList>
    </citation>
    <scope>NUCLEOTIDE SEQUENCE [LARGE SCALE GENOMIC DNA]</scope>
    <source>
        <strain evidence="3">JCM 11444</strain>
    </source>
</reference>
<dbReference type="Proteomes" id="UP001500418">
    <property type="component" value="Unassembled WGS sequence"/>
</dbReference>
<evidence type="ECO:0000259" key="1">
    <source>
        <dbReference type="Pfam" id="PF13340"/>
    </source>
</evidence>
<dbReference type="InterPro" id="IPR025161">
    <property type="entry name" value="IS402-like_dom"/>
</dbReference>
<evidence type="ECO:0000313" key="2">
    <source>
        <dbReference type="EMBL" id="GAA0960888.1"/>
    </source>
</evidence>
<accession>A0ABP4C6S6</accession>
<keyword evidence="3" id="KW-1185">Reference proteome</keyword>
<feature type="domain" description="Insertion element IS402-like" evidence="1">
    <location>
        <begin position="3"/>
        <end position="71"/>
    </location>
</feature>
<comment type="caution">
    <text evidence="2">The sequence shown here is derived from an EMBL/GenBank/DDBJ whole genome shotgun (WGS) entry which is preliminary data.</text>
</comment>
<name>A0ABP4C6S6_9ACTN</name>
<dbReference type="Pfam" id="PF13340">
    <property type="entry name" value="DUF4096"/>
    <property type="match status" value="1"/>
</dbReference>